<dbReference type="InterPro" id="IPR025711">
    <property type="entry name" value="PepSY"/>
</dbReference>
<dbReference type="RefSeq" id="WP_015596424.1">
    <property type="nucleotide sequence ID" value="NC_021172.1"/>
</dbReference>
<dbReference type="Proteomes" id="UP000005952">
    <property type="component" value="Chromosome"/>
</dbReference>
<dbReference type="KEGG" id="hdt:HYPDE_23498"/>
<dbReference type="eggNOG" id="COG5591">
    <property type="taxonomic scope" value="Bacteria"/>
</dbReference>
<gene>
    <name evidence="2" type="ORF">HYPDE_23498</name>
</gene>
<name>N0B765_9HYPH</name>
<reference evidence="2 3" key="1">
    <citation type="journal article" date="2013" name="Genome Announc.">
        <title>Genome sequences for three denitrifying bacterial strains isolated from a uranium- and nitrate-contaminated subsurface environment.</title>
        <authorList>
            <person name="Venkatramanan R."/>
            <person name="Prakash O."/>
            <person name="Woyke T."/>
            <person name="Chain P."/>
            <person name="Goodwin L.A."/>
            <person name="Watson D."/>
            <person name="Brooks S."/>
            <person name="Kostka J.E."/>
            <person name="Green S.J."/>
        </authorList>
    </citation>
    <scope>NUCLEOTIDE SEQUENCE [LARGE SCALE GENOMIC DNA]</scope>
    <source>
        <strain evidence="2 3">1NES1</strain>
    </source>
</reference>
<proteinExistence type="predicted"/>
<protein>
    <recommendedName>
        <fullName evidence="1">PepSY domain-containing protein</fullName>
    </recommendedName>
</protein>
<sequence>MKTGNGLFHLSVAIVAWSGMTATAWGKDFCNVPRSQWQAQSALVKKLEGQGWKIRNLKIDGGCYEVYGTDGNGKARETHFNPATFQAVAERHQG</sequence>
<dbReference type="EMBL" id="CP005587">
    <property type="protein sequence ID" value="AGK56386.1"/>
    <property type="molecule type" value="Genomic_DNA"/>
</dbReference>
<dbReference type="STRING" id="670307.HYPDE_23498"/>
<evidence type="ECO:0000313" key="3">
    <source>
        <dbReference type="Proteomes" id="UP000005952"/>
    </source>
</evidence>
<dbReference type="AlphaFoldDB" id="N0B765"/>
<dbReference type="HOGENOM" id="CLU_147864_4_0_5"/>
<dbReference type="OrthoDB" id="7365433at2"/>
<keyword evidence="3" id="KW-1185">Reference proteome</keyword>
<evidence type="ECO:0000259" key="1">
    <source>
        <dbReference type="Pfam" id="PF13670"/>
    </source>
</evidence>
<evidence type="ECO:0000313" key="2">
    <source>
        <dbReference type="EMBL" id="AGK56386.1"/>
    </source>
</evidence>
<dbReference type="Pfam" id="PF13670">
    <property type="entry name" value="PepSY_2"/>
    <property type="match status" value="1"/>
</dbReference>
<accession>N0B765</accession>
<feature type="domain" description="PepSY" evidence="1">
    <location>
        <begin position="11"/>
        <end position="90"/>
    </location>
</feature>
<organism evidence="2 3">
    <name type="scientific">Hyphomicrobium denitrificans 1NES1</name>
    <dbReference type="NCBI Taxonomy" id="670307"/>
    <lineage>
        <taxon>Bacteria</taxon>
        <taxon>Pseudomonadati</taxon>
        <taxon>Pseudomonadota</taxon>
        <taxon>Alphaproteobacteria</taxon>
        <taxon>Hyphomicrobiales</taxon>
        <taxon>Hyphomicrobiaceae</taxon>
        <taxon>Hyphomicrobium</taxon>
    </lineage>
</organism>